<dbReference type="Proteomes" id="UP000275078">
    <property type="component" value="Unassembled WGS sequence"/>
</dbReference>
<accession>A0A3N4HTB5</accession>
<gene>
    <name evidence="1" type="ORF">BJ508DRAFT_417688</name>
</gene>
<reference evidence="1 2" key="1">
    <citation type="journal article" date="2018" name="Nat. Ecol. Evol.">
        <title>Pezizomycetes genomes reveal the molecular basis of ectomycorrhizal truffle lifestyle.</title>
        <authorList>
            <person name="Murat C."/>
            <person name="Payen T."/>
            <person name="Noel B."/>
            <person name="Kuo A."/>
            <person name="Morin E."/>
            <person name="Chen J."/>
            <person name="Kohler A."/>
            <person name="Krizsan K."/>
            <person name="Balestrini R."/>
            <person name="Da Silva C."/>
            <person name="Montanini B."/>
            <person name="Hainaut M."/>
            <person name="Levati E."/>
            <person name="Barry K.W."/>
            <person name="Belfiori B."/>
            <person name="Cichocki N."/>
            <person name="Clum A."/>
            <person name="Dockter R.B."/>
            <person name="Fauchery L."/>
            <person name="Guy J."/>
            <person name="Iotti M."/>
            <person name="Le Tacon F."/>
            <person name="Lindquist E.A."/>
            <person name="Lipzen A."/>
            <person name="Malagnac F."/>
            <person name="Mello A."/>
            <person name="Molinier V."/>
            <person name="Miyauchi S."/>
            <person name="Poulain J."/>
            <person name="Riccioni C."/>
            <person name="Rubini A."/>
            <person name="Sitrit Y."/>
            <person name="Splivallo R."/>
            <person name="Traeger S."/>
            <person name="Wang M."/>
            <person name="Zifcakova L."/>
            <person name="Wipf D."/>
            <person name="Zambonelli A."/>
            <person name="Paolocci F."/>
            <person name="Nowrousian M."/>
            <person name="Ottonello S."/>
            <person name="Baldrian P."/>
            <person name="Spatafora J.W."/>
            <person name="Henrissat B."/>
            <person name="Nagy L.G."/>
            <person name="Aury J.M."/>
            <person name="Wincker P."/>
            <person name="Grigoriev I.V."/>
            <person name="Bonfante P."/>
            <person name="Martin F.M."/>
        </authorList>
    </citation>
    <scope>NUCLEOTIDE SEQUENCE [LARGE SCALE GENOMIC DNA]</scope>
    <source>
        <strain evidence="1 2">RN42</strain>
    </source>
</reference>
<name>A0A3N4HTB5_ASCIM</name>
<evidence type="ECO:0000313" key="1">
    <source>
        <dbReference type="EMBL" id="RPA76256.1"/>
    </source>
</evidence>
<keyword evidence="2" id="KW-1185">Reference proteome</keyword>
<dbReference type="AlphaFoldDB" id="A0A3N4HTB5"/>
<evidence type="ECO:0000313" key="2">
    <source>
        <dbReference type="Proteomes" id="UP000275078"/>
    </source>
</evidence>
<proteinExistence type="predicted"/>
<organism evidence="1 2">
    <name type="scientific">Ascobolus immersus RN42</name>
    <dbReference type="NCBI Taxonomy" id="1160509"/>
    <lineage>
        <taxon>Eukaryota</taxon>
        <taxon>Fungi</taxon>
        <taxon>Dikarya</taxon>
        <taxon>Ascomycota</taxon>
        <taxon>Pezizomycotina</taxon>
        <taxon>Pezizomycetes</taxon>
        <taxon>Pezizales</taxon>
        <taxon>Ascobolaceae</taxon>
        <taxon>Ascobolus</taxon>
    </lineage>
</organism>
<dbReference type="EMBL" id="ML119748">
    <property type="protein sequence ID" value="RPA76256.1"/>
    <property type="molecule type" value="Genomic_DNA"/>
</dbReference>
<protein>
    <submittedName>
        <fullName evidence="1">Uncharacterized protein</fullName>
    </submittedName>
</protein>
<sequence>MTSFPNTSFEYRMERLWDVPEYIAADSYIVLMNVFSDLASDLDNGRLQKAATHLYKAFRDPSDRYTNAKLRFHDCRTKAKRPCSSETAELSEGCNYIYRLNSMKGESSSVPGDESVDPTRGPAWEAIRRWNGHYSAESKQLGYTGRMTVHIPLGHIAFPEKNAPGNQFRDYTTVEYVSAVLVRESIFEPYYSDNISGISVQRLDELDPYHAEISMLRGNSFWFLQGIEYERWIVNKYNSERKSPRGPESLQEHRADTSYPKERLYLLLLFYKEAFLLFEHLRELQKPIERKLHELISVWMLREVRSTIKAFLLKNEERRAIAENVYFFTTLIGFLHDSRLPSVEERICRYLDS</sequence>